<dbReference type="AlphaFoldDB" id="A0A9W8JT73"/>
<accession>A0A9W8JT73</accession>
<evidence type="ECO:0000313" key="1">
    <source>
        <dbReference type="EMBL" id="KAJ3493527.1"/>
    </source>
</evidence>
<dbReference type="OrthoDB" id="2735651at2759"/>
<sequence>MSASSAQALGYDESWGTNEAIKCWRSDKVWKGDLLVLRGGKRANYVDIVRAKDREAAEQAVNTFLTAAGQITTKKTARERAR</sequence>
<keyword evidence="2" id="KW-1185">Reference proteome</keyword>
<proteinExistence type="predicted"/>
<gene>
    <name evidence="1" type="ORF">NLJ89_g10999</name>
</gene>
<reference evidence="1" key="1">
    <citation type="submission" date="2022-07" db="EMBL/GenBank/DDBJ databases">
        <title>Genome Sequence of Agrocybe chaxingu.</title>
        <authorList>
            <person name="Buettner E."/>
        </authorList>
    </citation>
    <scope>NUCLEOTIDE SEQUENCE</scope>
    <source>
        <strain evidence="1">MP-N11</strain>
    </source>
</reference>
<comment type="caution">
    <text evidence="1">The sequence shown here is derived from an EMBL/GenBank/DDBJ whole genome shotgun (WGS) entry which is preliminary data.</text>
</comment>
<dbReference type="EMBL" id="JANKHO010002259">
    <property type="protein sequence ID" value="KAJ3493527.1"/>
    <property type="molecule type" value="Genomic_DNA"/>
</dbReference>
<evidence type="ECO:0000313" key="2">
    <source>
        <dbReference type="Proteomes" id="UP001148786"/>
    </source>
</evidence>
<protein>
    <submittedName>
        <fullName evidence="1">Uncharacterized protein</fullName>
    </submittedName>
</protein>
<organism evidence="1 2">
    <name type="scientific">Agrocybe chaxingu</name>
    <dbReference type="NCBI Taxonomy" id="84603"/>
    <lineage>
        <taxon>Eukaryota</taxon>
        <taxon>Fungi</taxon>
        <taxon>Dikarya</taxon>
        <taxon>Basidiomycota</taxon>
        <taxon>Agaricomycotina</taxon>
        <taxon>Agaricomycetes</taxon>
        <taxon>Agaricomycetidae</taxon>
        <taxon>Agaricales</taxon>
        <taxon>Agaricineae</taxon>
        <taxon>Strophariaceae</taxon>
        <taxon>Agrocybe</taxon>
    </lineage>
</organism>
<name>A0A9W8JT73_9AGAR</name>
<dbReference type="Proteomes" id="UP001148786">
    <property type="component" value="Unassembled WGS sequence"/>
</dbReference>